<dbReference type="InterPro" id="IPR008979">
    <property type="entry name" value="Galactose-bd-like_sf"/>
</dbReference>
<reference evidence="5 6" key="1">
    <citation type="submission" date="2014-09" db="EMBL/GenBank/DDBJ databases">
        <title>Genome sequence of Flavobacterium aquidurense RC62.</title>
        <authorList>
            <person name="Kim J.F."/>
            <person name="Kwak M.-J."/>
        </authorList>
    </citation>
    <scope>NUCLEOTIDE SEQUENCE [LARGE SCALE GENOMIC DNA]</scope>
    <source>
        <strain evidence="5 6">RC62</strain>
    </source>
</reference>
<name>A0A0Q0S781_9FLAO</name>
<dbReference type="Proteomes" id="UP000050443">
    <property type="component" value="Unassembled WGS sequence"/>
</dbReference>
<dbReference type="Gene3D" id="2.180.10.10">
    <property type="entry name" value="RHS repeat-associated core"/>
    <property type="match status" value="2"/>
</dbReference>
<evidence type="ECO:0000256" key="2">
    <source>
        <dbReference type="ARBA" id="ARBA00022525"/>
    </source>
</evidence>
<dbReference type="NCBIfam" id="TIGR03696">
    <property type="entry name" value="Rhs_assc_core"/>
    <property type="match status" value="1"/>
</dbReference>
<accession>A0A0Q0S781</accession>
<dbReference type="PANTHER" id="PTHR32305:SF15">
    <property type="entry name" value="PROTEIN RHSA-RELATED"/>
    <property type="match status" value="1"/>
</dbReference>
<dbReference type="PANTHER" id="PTHR32305">
    <property type="match status" value="1"/>
</dbReference>
<dbReference type="GO" id="GO:0005737">
    <property type="term" value="C:cytoplasm"/>
    <property type="evidence" value="ECO:0007669"/>
    <property type="project" value="InterPro"/>
</dbReference>
<evidence type="ECO:0000313" key="5">
    <source>
        <dbReference type="EMBL" id="KQB39376.1"/>
    </source>
</evidence>
<protein>
    <submittedName>
        <fullName evidence="5">Protein containing RHS repeat</fullName>
    </submittedName>
</protein>
<proteinExistence type="predicted"/>
<dbReference type="Pfam" id="PF03534">
    <property type="entry name" value="SpvB"/>
    <property type="match status" value="1"/>
</dbReference>
<evidence type="ECO:0000256" key="1">
    <source>
        <dbReference type="ARBA" id="ARBA00004613"/>
    </source>
</evidence>
<comment type="subcellular location">
    <subcellularLocation>
        <location evidence="1">Secreted</location>
    </subcellularLocation>
</comment>
<dbReference type="InterPro" id="IPR003284">
    <property type="entry name" value="Sal_SpvB"/>
</dbReference>
<dbReference type="GO" id="GO:0005576">
    <property type="term" value="C:extracellular region"/>
    <property type="evidence" value="ECO:0007669"/>
    <property type="project" value="UniProtKB-SubCell"/>
</dbReference>
<feature type="signal peptide" evidence="4">
    <location>
        <begin position="1"/>
        <end position="19"/>
    </location>
</feature>
<dbReference type="PATRIC" id="fig|362413.3.peg.1030"/>
<comment type="caution">
    <text evidence="5">The sequence shown here is derived from an EMBL/GenBank/DDBJ whole genome shotgun (WGS) entry which is preliminary data.</text>
</comment>
<keyword evidence="4" id="KW-0732">Signal</keyword>
<keyword evidence="3" id="KW-0843">Virulence</keyword>
<feature type="chain" id="PRO_5006183810" evidence="4">
    <location>
        <begin position="20"/>
        <end position="2269"/>
    </location>
</feature>
<dbReference type="STRING" id="362413.RC62_1057"/>
<dbReference type="InterPro" id="IPR028994">
    <property type="entry name" value="Integrin_alpha_N"/>
</dbReference>
<dbReference type="Gene3D" id="2.40.128.340">
    <property type="match status" value="1"/>
</dbReference>
<organism evidence="5 6">
    <name type="scientific">Flavobacterium aquidurense</name>
    <dbReference type="NCBI Taxonomy" id="362413"/>
    <lineage>
        <taxon>Bacteria</taxon>
        <taxon>Pseudomonadati</taxon>
        <taxon>Bacteroidota</taxon>
        <taxon>Flavobacteriia</taxon>
        <taxon>Flavobacteriales</taxon>
        <taxon>Flavobacteriaceae</taxon>
        <taxon>Flavobacterium</taxon>
    </lineage>
</organism>
<dbReference type="SUPFAM" id="SSF49785">
    <property type="entry name" value="Galactose-binding domain-like"/>
    <property type="match status" value="1"/>
</dbReference>
<evidence type="ECO:0000256" key="3">
    <source>
        <dbReference type="ARBA" id="ARBA00023026"/>
    </source>
</evidence>
<evidence type="ECO:0000256" key="4">
    <source>
        <dbReference type="SAM" id="SignalP"/>
    </source>
</evidence>
<gene>
    <name evidence="5" type="ORF">RC62_1057</name>
</gene>
<evidence type="ECO:0000313" key="6">
    <source>
        <dbReference type="Proteomes" id="UP000050443"/>
    </source>
</evidence>
<dbReference type="EMBL" id="JRLF01000012">
    <property type="protein sequence ID" value="KQB39376.1"/>
    <property type="molecule type" value="Genomic_DNA"/>
</dbReference>
<dbReference type="InterPro" id="IPR022385">
    <property type="entry name" value="Rhs_assc_core"/>
</dbReference>
<keyword evidence="2" id="KW-0964">Secreted</keyword>
<dbReference type="OrthoDB" id="6225685at2"/>
<dbReference type="SUPFAM" id="SSF69318">
    <property type="entry name" value="Integrin alpha N-terminal domain"/>
    <property type="match status" value="1"/>
</dbReference>
<sequence>MKNFYFTLSFFFLSIVVSAQTSPTGSSTEVGLTQGELTVSLSGAANYTIPILVPAGINGVEPQISLNYNSQRGLNGTAAIGWDIAGISVITRIPSTKFHDGVINPVDFDALDRFALDGQRLIVKNGTFLTYGASGTVYETEDFSNLKVTSYGVHPSGTNYGPAYFIVEYPDGSKAYYGNSSDSLSVTDWSITYWENPQGVRISYNYTLSNNILYISSIKYGSINSTIAKNEIQFDYGARSFKEDGYVGGVNIIRDKNLTSIKVIGNGVGYRNYSLSAPSELVSITEKSGDNAKSYNPTVFNYGLNNSSTVDYLPLNTSIDVGNINSLNAATISGDFNNDGNTDFLLYPTTGPQAKKMFWLYYDIQSGSNQNIGYPLEVGNFDDIFSTTSLSRNNKVISQGWTVVQTDPVTKSTKFRGFSQCDTSIICPQDLKEYAFPKFTRQYFYPCDGVDPLKKAINKAEESSLSATPLKEGFVEKDVPKNYISGDFNGDGLTDIIAIESSVSYYINKDCATTTQQNYAGGKSYFINLDRRISTNFVNQSGFLSITNNSKYFVGDFNGDGKSDLYVFDLYYLKVYSLDDNNNLLLIYQNTTADPAIVLDKPILIGDYNGDGKSDFMIPKAFNTSDWYKYTSTGISQIKQEKTSSIVFSSNDSYNTYNFIPANFNNDGKTDLIRITSFRNPANTTGIITVACFSNEDGNFNSSGIWANTGDQESINIYALPMYLPQIKFSSNNILNQSQPTLEIAFVNKNKMYFFKSKYDIKENNLLNKITAGNGVQDLISYAPLHFKYKNLYYPIFIPSTGISNYPNMDITIDPNLYLVSKTEKKSKDVYKKRLFSYYGAVSNFEGLGFLGFRSVSQTNWYEDESKMITNVLKFDIDQRGANTENYSVLGFYAPLYASANPISRIITKGEGYTVTDSDNLVATQRITLQPGVFIKSGSTFSAKINPEANNSSNTPIDYITKSILTYESDLLANKVFKLQNIAIDQYNTLDGTGTQTINTYDAYNNVTNSRTSSKEGSTVVQTAITEISYQAPSASPYILGRPTSKTQTLSVPGNLMRNQEVYTYDGNQLLSDIDKSASGTATIKEHNDYDSYGNITKKTITAPAPLEPRITDYEYDPSKRFLTKLIDSDRIATTFFYYPDGTLKSETSPFASISYTYDSWFKKITVKDDKLNKTTTISYTKDVEKTVVTTITDVLDGSASEETFDDLGRKIKSGVKDINGSFSYVSYLYDIYNRNYKTSEPYFGTSPSQWNEIKYDVYGRNTQSTLFNGRTTSASYSGLTTTLVDGQKNKIATNNANGTIKSVNETIGGNINYSYFANGSLKQTNYNGVNITIEQDGWGRKTKLIDPSAGTFKYDNNDFGELTSETSQNGNVITTIKRDSKGKIIQKTIEGSGTNSITDYTYDSNNLPLTINYVDKNEPSESNRTLITIAYDDTYKRVTSITEEKFNVTKFTKVFSYDVLGRIDTETKTAEKGGKLSKVETKNVYKNGDLYQILDNTNNKVLWQTNILNAKGQVKESMIGNGIKMTNEYDSNGYLSKITHDKTTNPTANIITLTTVFDKNTDNLSSRTNSAFGNYTETFKYDEINRLKEFTNKLGVQETQNYDPSGKITSNNLGVYGYDTTKPYQNNAITLTPEATGYYTNREGIFNDSMENRTGWSLGAYNPQCISFDDTKSHTGKNALKINTVSAGVTTSYVQSDVSVAINNKIDTEYTFSGWVYTDNPTAQLTLFTYKEGETGYTNVTSVNTNVKNSWVYITQSFMVPFTIKNLRLRLDAVGSGNVWFDDVEIRKTSNAATAERKLIVTYNAFKSPIQIDETGVDKISFTYNDNNQRSTMYYGGLEDKLLRPLRKHYSADGTMEIKENIVTGTVEFVTYIGGDGYSAPIISKSDGANAASYLYLHRDYQGTILAITNSDGAVVEKRLFDAWGSIIKVLDGAGNALAGLTVLDRGYTGHEHLQSIGLVNMNARLYDPMLHRFLQVDNYIQNPSNTQNYNQYGYVLNNPLMYTDPSGNKAQGNGKDCVDCGLSNSDQTFIGSAISTVVTNWDEWGIKDWAKKNLNFNSWGKSWNKFWGKNRGSDNPRPQPNMSSYINLNSTNFTGAQMANTNFNLIYDIKQNQTIIGDNLEKIPGKTNEVGTSVAILTSGLEIGGMASPYMKGFGSYAGNIATFAQAVDNTVKVRKDEKEGGISRQRYSYKMIGTATSWGVTYAIGQWGIGGAYAGPYGVFAGVFIGAGFQGIEYAYDIVAPQIQSSYNGFVNNLYRASYNAQFSGR</sequence>
<dbReference type="InterPro" id="IPR050708">
    <property type="entry name" value="T6SS_VgrG/RHS"/>
</dbReference>